<sequence>MSRIRQWLRLARNYLRPRRVVCRCENQADSTRLTLTPNMHRTPWTSSGSLTSDRIPARHLPAKQQAKGKGQGPPKSKAVSALETCLHNVEYASGKEKDPKGSCFCLAREHDLSTYVPLCYGCGLVLCNLNLPHYACPHCGESFLDNSRRPALVAQIQEELRIQVVKEDEERQRAIVEARKAEGAFPMLPGAGGTQGARKGTAAGPQSGHKVMSLNNTTKKVTVSSYTNTPVSSRPPSPAPEEPCRVPPPPKEISYVKQPPDPAHPWKNMQFPDLQYVPPPKDPNTHGKQQKKKGRGQ</sequence>
<feature type="compositionally biased region" description="Basic residues" evidence="1">
    <location>
        <begin position="288"/>
        <end position="297"/>
    </location>
</feature>
<name>A0A0C3PKJ5_PISTI</name>
<evidence type="ECO:0000313" key="3">
    <source>
        <dbReference type="EMBL" id="KIO09181.1"/>
    </source>
</evidence>
<evidence type="ECO:0000259" key="2">
    <source>
        <dbReference type="Pfam" id="PF06221"/>
    </source>
</evidence>
<evidence type="ECO:0000256" key="1">
    <source>
        <dbReference type="SAM" id="MobiDB-lite"/>
    </source>
</evidence>
<feature type="compositionally biased region" description="Pro residues" evidence="1">
    <location>
        <begin position="233"/>
        <end position="251"/>
    </location>
</feature>
<dbReference type="GO" id="GO:0005634">
    <property type="term" value="C:nucleus"/>
    <property type="evidence" value="ECO:0007669"/>
    <property type="project" value="InterPro"/>
</dbReference>
<reference evidence="4" key="2">
    <citation type="submission" date="2015-01" db="EMBL/GenBank/DDBJ databases">
        <title>Evolutionary Origins and Diversification of the Mycorrhizal Mutualists.</title>
        <authorList>
            <consortium name="DOE Joint Genome Institute"/>
            <consortium name="Mycorrhizal Genomics Consortium"/>
            <person name="Kohler A."/>
            <person name="Kuo A."/>
            <person name="Nagy L.G."/>
            <person name="Floudas D."/>
            <person name="Copeland A."/>
            <person name="Barry K.W."/>
            <person name="Cichocki N."/>
            <person name="Veneault-Fourrey C."/>
            <person name="LaButti K."/>
            <person name="Lindquist E.A."/>
            <person name="Lipzen A."/>
            <person name="Lundell T."/>
            <person name="Morin E."/>
            <person name="Murat C."/>
            <person name="Riley R."/>
            <person name="Ohm R."/>
            <person name="Sun H."/>
            <person name="Tunlid A."/>
            <person name="Henrissat B."/>
            <person name="Grigoriev I.V."/>
            <person name="Hibbett D.S."/>
            <person name="Martin F."/>
        </authorList>
    </citation>
    <scope>NUCLEOTIDE SEQUENCE [LARGE SCALE GENOMIC DNA]</scope>
    <source>
        <strain evidence="4">Marx 270</strain>
    </source>
</reference>
<feature type="domain" description="TRIP4/RQT4 C2HC5-type zinc finger" evidence="2">
    <location>
        <begin position="102"/>
        <end position="152"/>
    </location>
</feature>
<evidence type="ECO:0000313" key="4">
    <source>
        <dbReference type="Proteomes" id="UP000054217"/>
    </source>
</evidence>
<gene>
    <name evidence="3" type="ORF">M404DRAFT_308334</name>
</gene>
<dbReference type="EMBL" id="KN831955">
    <property type="protein sequence ID" value="KIO09181.1"/>
    <property type="molecule type" value="Genomic_DNA"/>
</dbReference>
<protein>
    <recommendedName>
        <fullName evidence="2">TRIP4/RQT4 C2HC5-type zinc finger domain-containing protein</fullName>
    </recommendedName>
</protein>
<accession>A0A0C3PKJ5</accession>
<dbReference type="InParanoid" id="A0A0C3PKJ5"/>
<dbReference type="STRING" id="870435.A0A0C3PKJ5"/>
<dbReference type="OrthoDB" id="338816at2759"/>
<dbReference type="AlphaFoldDB" id="A0A0C3PKJ5"/>
<feature type="compositionally biased region" description="Polar residues" evidence="1">
    <location>
        <begin position="213"/>
        <end position="229"/>
    </location>
</feature>
<dbReference type="HOGENOM" id="CLU_059976_0_0_1"/>
<dbReference type="InterPro" id="IPR009349">
    <property type="entry name" value="TRIP4/RQT4_C2HC5_Znf"/>
</dbReference>
<dbReference type="GO" id="GO:0180022">
    <property type="term" value="C:RQC-trigger complex"/>
    <property type="evidence" value="ECO:0007669"/>
    <property type="project" value="InterPro"/>
</dbReference>
<feature type="region of interest" description="Disordered" evidence="1">
    <location>
        <begin position="186"/>
        <end position="297"/>
    </location>
</feature>
<dbReference type="Pfam" id="PF06221">
    <property type="entry name" value="zf-C2HC5"/>
    <property type="match status" value="1"/>
</dbReference>
<reference evidence="3 4" key="1">
    <citation type="submission" date="2014-04" db="EMBL/GenBank/DDBJ databases">
        <authorList>
            <consortium name="DOE Joint Genome Institute"/>
            <person name="Kuo A."/>
            <person name="Kohler A."/>
            <person name="Costa M.D."/>
            <person name="Nagy L.G."/>
            <person name="Floudas D."/>
            <person name="Copeland A."/>
            <person name="Barry K.W."/>
            <person name="Cichocki N."/>
            <person name="Veneault-Fourrey C."/>
            <person name="LaButti K."/>
            <person name="Lindquist E.A."/>
            <person name="Lipzen A."/>
            <person name="Lundell T."/>
            <person name="Morin E."/>
            <person name="Murat C."/>
            <person name="Sun H."/>
            <person name="Tunlid A."/>
            <person name="Henrissat B."/>
            <person name="Grigoriev I.V."/>
            <person name="Hibbett D.S."/>
            <person name="Martin F."/>
            <person name="Nordberg H.P."/>
            <person name="Cantor M.N."/>
            <person name="Hua S.X."/>
        </authorList>
    </citation>
    <scope>NUCLEOTIDE SEQUENCE [LARGE SCALE GENOMIC DNA]</scope>
    <source>
        <strain evidence="3 4">Marx 270</strain>
    </source>
</reference>
<keyword evidence="4" id="KW-1185">Reference proteome</keyword>
<dbReference type="GO" id="GO:0072344">
    <property type="term" value="P:rescue of stalled ribosome"/>
    <property type="evidence" value="ECO:0007669"/>
    <property type="project" value="InterPro"/>
</dbReference>
<dbReference type="Proteomes" id="UP000054217">
    <property type="component" value="Unassembled WGS sequence"/>
</dbReference>
<proteinExistence type="predicted"/>
<dbReference type="GO" id="GO:0008270">
    <property type="term" value="F:zinc ion binding"/>
    <property type="evidence" value="ECO:0007669"/>
    <property type="project" value="InterPro"/>
</dbReference>
<organism evidence="3 4">
    <name type="scientific">Pisolithus tinctorius Marx 270</name>
    <dbReference type="NCBI Taxonomy" id="870435"/>
    <lineage>
        <taxon>Eukaryota</taxon>
        <taxon>Fungi</taxon>
        <taxon>Dikarya</taxon>
        <taxon>Basidiomycota</taxon>
        <taxon>Agaricomycotina</taxon>
        <taxon>Agaricomycetes</taxon>
        <taxon>Agaricomycetidae</taxon>
        <taxon>Boletales</taxon>
        <taxon>Sclerodermatineae</taxon>
        <taxon>Pisolithaceae</taxon>
        <taxon>Pisolithus</taxon>
    </lineage>
</organism>